<dbReference type="Pfam" id="PF06271">
    <property type="entry name" value="RDD"/>
    <property type="match status" value="1"/>
</dbReference>
<gene>
    <name evidence="8" type="ORF">APS60_03550</name>
</gene>
<dbReference type="InterPro" id="IPR010432">
    <property type="entry name" value="RDD"/>
</dbReference>
<evidence type="ECO:0000256" key="2">
    <source>
        <dbReference type="ARBA" id="ARBA00022475"/>
    </source>
</evidence>
<keyword evidence="5 6" id="KW-0472">Membrane</keyword>
<reference evidence="8 9" key="1">
    <citation type="submission" date="2017-02" db="EMBL/GenBank/DDBJ databases">
        <title>Prevalence of linear plasmids in Propionibacterium acnes isolates obtained from cancerous prostatic tissue.</title>
        <authorList>
            <person name="Davidsson S."/>
            <person name="Bruggemann H."/>
        </authorList>
    </citation>
    <scope>NUCLEOTIDE SEQUENCE [LARGE SCALE GENOMIC DNA]</scope>
    <source>
        <strain evidence="8 9">09-9</strain>
    </source>
</reference>
<keyword evidence="2" id="KW-1003">Cell membrane</keyword>
<dbReference type="GO" id="GO:0005886">
    <property type="term" value="C:plasma membrane"/>
    <property type="evidence" value="ECO:0007669"/>
    <property type="project" value="UniProtKB-SubCell"/>
</dbReference>
<evidence type="ECO:0000256" key="6">
    <source>
        <dbReference type="SAM" id="Phobius"/>
    </source>
</evidence>
<evidence type="ECO:0000313" key="8">
    <source>
        <dbReference type="EMBL" id="PHJ27869.1"/>
    </source>
</evidence>
<feature type="transmembrane region" description="Helical" evidence="6">
    <location>
        <begin position="64"/>
        <end position="86"/>
    </location>
</feature>
<dbReference type="PANTHER" id="PTHR36115:SF6">
    <property type="entry name" value="PROLINE-RICH ANTIGEN HOMOLOG"/>
    <property type="match status" value="1"/>
</dbReference>
<evidence type="ECO:0000256" key="3">
    <source>
        <dbReference type="ARBA" id="ARBA00022692"/>
    </source>
</evidence>
<feature type="transmembrane region" description="Helical" evidence="6">
    <location>
        <begin position="29"/>
        <end position="52"/>
    </location>
</feature>
<sequence length="140" mass="14560">MSGTEAAPGASIGLPAEGRGSLASWGKRIGALIIDWGASMVLASAIFGPVVIRGGGWPMWMPMAVFFVESVLLTAMTGGSFGQIAARVAVVRLDDLGPVGWWRAVARTAMKCLVIPAVVIGAERRGLDDLVLGTVVVNRK</sequence>
<dbReference type="InterPro" id="IPR016795">
    <property type="entry name" value="UCP021697"/>
</dbReference>
<keyword evidence="4 6" id="KW-1133">Transmembrane helix</keyword>
<dbReference type="Proteomes" id="UP000223982">
    <property type="component" value="Unassembled WGS sequence"/>
</dbReference>
<comment type="caution">
    <text evidence="8">The sequence shown here is derived from an EMBL/GenBank/DDBJ whole genome shotgun (WGS) entry which is preliminary data.</text>
</comment>
<evidence type="ECO:0000259" key="7">
    <source>
        <dbReference type="Pfam" id="PF06271"/>
    </source>
</evidence>
<evidence type="ECO:0000256" key="4">
    <source>
        <dbReference type="ARBA" id="ARBA00022989"/>
    </source>
</evidence>
<feature type="domain" description="RDD" evidence="7">
    <location>
        <begin position="22"/>
        <end position="119"/>
    </location>
</feature>
<keyword evidence="3 6" id="KW-0812">Transmembrane</keyword>
<comment type="subcellular location">
    <subcellularLocation>
        <location evidence="1">Cell membrane</location>
        <topology evidence="1">Multi-pass membrane protein</topology>
    </subcellularLocation>
</comment>
<evidence type="ECO:0000256" key="1">
    <source>
        <dbReference type="ARBA" id="ARBA00004651"/>
    </source>
</evidence>
<protein>
    <submittedName>
        <fullName evidence="8">RDD family protein</fullName>
    </submittedName>
</protein>
<dbReference type="RefSeq" id="WP_002521903.1">
    <property type="nucleotide sequence ID" value="NZ_CAJTKC010000001.1"/>
</dbReference>
<proteinExistence type="predicted"/>
<dbReference type="PANTHER" id="PTHR36115">
    <property type="entry name" value="PROLINE-RICH ANTIGEN HOMOLOG-RELATED"/>
    <property type="match status" value="1"/>
</dbReference>
<accession>A0AA44U5P4</accession>
<evidence type="ECO:0000313" key="9">
    <source>
        <dbReference type="Proteomes" id="UP000223982"/>
    </source>
</evidence>
<evidence type="ECO:0000256" key="5">
    <source>
        <dbReference type="ARBA" id="ARBA00023136"/>
    </source>
</evidence>
<organism evidence="8 9">
    <name type="scientific">Cutibacterium acnes</name>
    <name type="common">Propionibacterium acnes</name>
    <dbReference type="NCBI Taxonomy" id="1747"/>
    <lineage>
        <taxon>Bacteria</taxon>
        <taxon>Bacillati</taxon>
        <taxon>Actinomycetota</taxon>
        <taxon>Actinomycetes</taxon>
        <taxon>Propionibacteriales</taxon>
        <taxon>Propionibacteriaceae</taxon>
        <taxon>Cutibacterium</taxon>
    </lineage>
</organism>
<dbReference type="PIRSF" id="PIRSF021697">
    <property type="entry name" value="UCP021697"/>
    <property type="match status" value="1"/>
</dbReference>
<dbReference type="EMBL" id="LKVB01000003">
    <property type="protein sequence ID" value="PHJ27869.1"/>
    <property type="molecule type" value="Genomic_DNA"/>
</dbReference>
<dbReference type="InterPro" id="IPR051791">
    <property type="entry name" value="Pra-immunoreactive"/>
</dbReference>
<dbReference type="AlphaFoldDB" id="A0AA44U5P4"/>
<name>A0AA44U5P4_CUTAC</name>